<evidence type="ECO:0000313" key="3">
    <source>
        <dbReference type="Proteomes" id="UP001597186"/>
    </source>
</evidence>
<reference evidence="3" key="1">
    <citation type="journal article" date="2019" name="Int. J. Syst. Evol. Microbiol.">
        <title>The Global Catalogue of Microorganisms (GCM) 10K type strain sequencing project: providing services to taxonomists for standard genome sequencing and annotation.</title>
        <authorList>
            <consortium name="The Broad Institute Genomics Platform"/>
            <consortium name="The Broad Institute Genome Sequencing Center for Infectious Disease"/>
            <person name="Wu L."/>
            <person name="Ma J."/>
        </authorList>
    </citation>
    <scope>NUCLEOTIDE SEQUENCE [LARGE SCALE GENOMIC DNA]</scope>
    <source>
        <strain evidence="3">CGMCC 1.12477</strain>
    </source>
</reference>
<sequence>MKRFITALTLTAAAATAPAFASPALDGTVISTMGDASVVTLHPRERAIGDNGVVTAIQGIQMDRPASWILDQRDIGKVEGSTVSVNTFTGNADATQYGAR</sequence>
<comment type="caution">
    <text evidence="2">The sequence shown here is derived from an EMBL/GenBank/DDBJ whole genome shotgun (WGS) entry which is preliminary data.</text>
</comment>
<keyword evidence="3" id="KW-1185">Reference proteome</keyword>
<protein>
    <submittedName>
        <fullName evidence="2">Uncharacterized protein</fullName>
    </submittedName>
</protein>
<accession>A0ABW4ED17</accession>
<evidence type="ECO:0000256" key="1">
    <source>
        <dbReference type="SAM" id="SignalP"/>
    </source>
</evidence>
<proteinExistence type="predicted"/>
<name>A0ABW4ED17_9RHOB</name>
<dbReference type="EMBL" id="JBHUDD010000027">
    <property type="protein sequence ID" value="MFD1508516.1"/>
    <property type="molecule type" value="Genomic_DNA"/>
</dbReference>
<feature type="chain" id="PRO_5046322509" evidence="1">
    <location>
        <begin position="22"/>
        <end position="100"/>
    </location>
</feature>
<dbReference type="RefSeq" id="WP_379913196.1">
    <property type="nucleotide sequence ID" value="NZ_JBHUDD010000027.1"/>
</dbReference>
<gene>
    <name evidence="2" type="ORF">ACFTOW_03745</name>
</gene>
<evidence type="ECO:0000313" key="2">
    <source>
        <dbReference type="EMBL" id="MFD1508516.1"/>
    </source>
</evidence>
<feature type="signal peptide" evidence="1">
    <location>
        <begin position="1"/>
        <end position="21"/>
    </location>
</feature>
<dbReference type="Proteomes" id="UP001597186">
    <property type="component" value="Unassembled WGS sequence"/>
</dbReference>
<organism evidence="2 3">
    <name type="scientific">Lacimonas salitolerans</name>
    <dbReference type="NCBI Taxonomy" id="1323750"/>
    <lineage>
        <taxon>Bacteria</taxon>
        <taxon>Pseudomonadati</taxon>
        <taxon>Pseudomonadota</taxon>
        <taxon>Alphaproteobacteria</taxon>
        <taxon>Rhodobacterales</taxon>
        <taxon>Paracoccaceae</taxon>
        <taxon>Lacimonas</taxon>
    </lineage>
</organism>
<keyword evidence="1" id="KW-0732">Signal</keyword>